<dbReference type="AlphaFoldDB" id="A0A5B8UF64"/>
<dbReference type="SUPFAM" id="SSF52266">
    <property type="entry name" value="SGNH hydrolase"/>
    <property type="match status" value="1"/>
</dbReference>
<keyword evidence="3" id="KW-1185">Reference proteome</keyword>
<keyword evidence="2" id="KW-0378">Hydrolase</keyword>
<organism evidence="2 3">
    <name type="scientific">Flavisolibacter ginsenosidimutans</name>
    <dbReference type="NCBI Taxonomy" id="661481"/>
    <lineage>
        <taxon>Bacteria</taxon>
        <taxon>Pseudomonadati</taxon>
        <taxon>Bacteroidota</taxon>
        <taxon>Chitinophagia</taxon>
        <taxon>Chitinophagales</taxon>
        <taxon>Chitinophagaceae</taxon>
        <taxon>Flavisolibacter</taxon>
    </lineage>
</organism>
<evidence type="ECO:0000259" key="1">
    <source>
        <dbReference type="Pfam" id="PF13472"/>
    </source>
</evidence>
<name>A0A5B8UF64_9BACT</name>
<feature type="domain" description="SGNH hydrolase-type esterase" evidence="1">
    <location>
        <begin position="9"/>
        <end position="186"/>
    </location>
</feature>
<proteinExistence type="predicted"/>
<dbReference type="InterPro" id="IPR036514">
    <property type="entry name" value="SGNH_hydro_sf"/>
</dbReference>
<dbReference type="KEGG" id="fgg:FSB75_03190"/>
<dbReference type="OrthoDB" id="158267at2"/>
<dbReference type="GO" id="GO:0016788">
    <property type="term" value="F:hydrolase activity, acting on ester bonds"/>
    <property type="evidence" value="ECO:0007669"/>
    <property type="project" value="UniProtKB-ARBA"/>
</dbReference>
<dbReference type="Pfam" id="PF13472">
    <property type="entry name" value="Lipase_GDSL_2"/>
    <property type="match status" value="1"/>
</dbReference>
<dbReference type="RefSeq" id="WP_146782650.1">
    <property type="nucleotide sequence ID" value="NZ_BAABIO010000006.1"/>
</dbReference>
<evidence type="ECO:0000313" key="2">
    <source>
        <dbReference type="EMBL" id="QEC54946.1"/>
    </source>
</evidence>
<accession>A0A5B8UF64</accession>
<gene>
    <name evidence="2" type="ORF">FSB75_03190</name>
</gene>
<dbReference type="EMBL" id="CP042433">
    <property type="protein sequence ID" value="QEC54946.1"/>
    <property type="molecule type" value="Genomic_DNA"/>
</dbReference>
<reference evidence="2 3" key="1">
    <citation type="journal article" date="2015" name="Int. J. Syst. Evol. Microbiol.">
        <title>Flavisolibacter ginsenosidimutans sp. nov., with ginsenoside-converting activity isolated from soil used for cultivating ginseng.</title>
        <authorList>
            <person name="Zhao Y."/>
            <person name="Liu Q."/>
            <person name="Kang M.S."/>
            <person name="Jin F."/>
            <person name="Yu H."/>
            <person name="Im W.T."/>
        </authorList>
    </citation>
    <scope>NUCLEOTIDE SEQUENCE [LARGE SCALE GENOMIC DNA]</scope>
    <source>
        <strain evidence="2 3">Gsoil 636</strain>
    </source>
</reference>
<sequence>MHHAYTYLALGDSYTIGEGLELQRSFPYQTVGLLRKAGFTFYAPEIIAKTGWTTDELEAAMNDYSFLPKYDFVSLLIGVNNQYRGRDIIEYKEQFEHLLKRGIALAGGKPEHVLVLSIPDYSVTPFGQRMDAEKIAKEIDAYNTLNKALSIQFKVQYVDVTDISRKAKDKATAVVADGLHPSEKTYSKWAKEMVALMKATVKK</sequence>
<dbReference type="InterPro" id="IPR013830">
    <property type="entry name" value="SGNH_hydro"/>
</dbReference>
<dbReference type="Gene3D" id="3.40.50.1110">
    <property type="entry name" value="SGNH hydrolase"/>
    <property type="match status" value="1"/>
</dbReference>
<dbReference type="Proteomes" id="UP000321204">
    <property type="component" value="Chromosome"/>
</dbReference>
<dbReference type="CDD" id="cd01832">
    <property type="entry name" value="SGNH_hydrolase_like_1"/>
    <property type="match status" value="1"/>
</dbReference>
<protein>
    <submittedName>
        <fullName evidence="2">SGNH/GDSL hydrolase family protein</fullName>
    </submittedName>
</protein>
<evidence type="ECO:0000313" key="3">
    <source>
        <dbReference type="Proteomes" id="UP000321204"/>
    </source>
</evidence>